<dbReference type="PANTHER" id="PTHR48111:SF59">
    <property type="entry name" value="TRANSCRIPTIONAL REGULATORY PROTEIN BAER"/>
    <property type="match status" value="1"/>
</dbReference>
<evidence type="ECO:0000259" key="4">
    <source>
        <dbReference type="PROSITE" id="PS50110"/>
    </source>
</evidence>
<evidence type="ECO:0000256" key="1">
    <source>
        <dbReference type="ARBA" id="ARBA00023125"/>
    </source>
</evidence>
<dbReference type="InterPro" id="IPR001867">
    <property type="entry name" value="OmpR/PhoB-type_DNA-bd"/>
</dbReference>
<dbReference type="SMART" id="SM00862">
    <property type="entry name" value="Trans_reg_C"/>
    <property type="match status" value="1"/>
</dbReference>
<evidence type="ECO:0000256" key="3">
    <source>
        <dbReference type="PROSITE-ProRule" id="PRU01091"/>
    </source>
</evidence>
<proteinExistence type="predicted"/>
<keyword evidence="7" id="KW-1185">Reference proteome</keyword>
<organism evidence="6 7">
    <name type="scientific">Azospira oryzae</name>
    <dbReference type="NCBI Taxonomy" id="146939"/>
    <lineage>
        <taxon>Bacteria</taxon>
        <taxon>Pseudomonadati</taxon>
        <taxon>Pseudomonadota</taxon>
        <taxon>Betaproteobacteria</taxon>
        <taxon>Rhodocyclales</taxon>
        <taxon>Rhodocyclaceae</taxon>
        <taxon>Azospira</taxon>
    </lineage>
</organism>
<evidence type="ECO:0000313" key="6">
    <source>
        <dbReference type="EMBL" id="RZT90379.1"/>
    </source>
</evidence>
<dbReference type="InterPro" id="IPR036388">
    <property type="entry name" value="WH-like_DNA-bd_sf"/>
</dbReference>
<dbReference type="RefSeq" id="WP_205229925.1">
    <property type="nucleotide sequence ID" value="NZ_SHKM01000001.1"/>
</dbReference>
<keyword evidence="1 3" id="KW-0238">DNA-binding</keyword>
<dbReference type="InterPro" id="IPR001789">
    <property type="entry name" value="Sig_transdc_resp-reg_receiver"/>
</dbReference>
<dbReference type="PROSITE" id="PS51755">
    <property type="entry name" value="OMPR_PHOB"/>
    <property type="match status" value="1"/>
</dbReference>
<dbReference type="PANTHER" id="PTHR48111">
    <property type="entry name" value="REGULATOR OF RPOS"/>
    <property type="match status" value="1"/>
</dbReference>
<dbReference type="CDD" id="cd00383">
    <property type="entry name" value="trans_reg_C"/>
    <property type="match status" value="1"/>
</dbReference>
<feature type="domain" description="Response regulatory" evidence="4">
    <location>
        <begin position="7"/>
        <end position="120"/>
    </location>
</feature>
<name>A0ABY0ISW7_9RHOO</name>
<dbReference type="SUPFAM" id="SSF52172">
    <property type="entry name" value="CheY-like"/>
    <property type="match status" value="1"/>
</dbReference>
<dbReference type="Pfam" id="PF00486">
    <property type="entry name" value="Trans_reg_C"/>
    <property type="match status" value="1"/>
</dbReference>
<evidence type="ECO:0000313" key="7">
    <source>
        <dbReference type="Proteomes" id="UP000292136"/>
    </source>
</evidence>
<dbReference type="SUPFAM" id="SSF46894">
    <property type="entry name" value="C-terminal effector domain of the bipartite response regulators"/>
    <property type="match status" value="1"/>
</dbReference>
<evidence type="ECO:0000256" key="2">
    <source>
        <dbReference type="PROSITE-ProRule" id="PRU00169"/>
    </source>
</evidence>
<dbReference type="Pfam" id="PF00072">
    <property type="entry name" value="Response_reg"/>
    <property type="match status" value="1"/>
</dbReference>
<dbReference type="InterPro" id="IPR011006">
    <property type="entry name" value="CheY-like_superfamily"/>
</dbReference>
<dbReference type="Proteomes" id="UP000292136">
    <property type="component" value="Unassembled WGS sequence"/>
</dbReference>
<feature type="domain" description="OmpR/PhoB-type" evidence="5">
    <location>
        <begin position="133"/>
        <end position="234"/>
    </location>
</feature>
<feature type="modified residue" description="4-aspartylphosphate" evidence="2">
    <location>
        <position position="56"/>
    </location>
</feature>
<sequence length="236" mass="25704">MNSPAALVLVAEDEPEIADILRAYLAREGLRSAHAANGREALELHLSLRPDLLLLDVRMPLLDGWQVLAEVRRRGSTPIIMITAHDQDVDKLSALRMGADDYVVKPFNPAEVAARARAVLRRTLGGGEGNGGAGILRTGPLEIDLDAFRVSVRSDQGEQLLALTLTEFRLLAHLARMPRRVFSRSELLHACLPESDALERTVDSHLSKLRRKLEEAGVGGLPVSVRGVGYCLEGNA</sequence>
<comment type="caution">
    <text evidence="6">The sequence shown here is derived from an EMBL/GenBank/DDBJ whole genome shotgun (WGS) entry which is preliminary data.</text>
</comment>
<dbReference type="Gene3D" id="1.10.10.10">
    <property type="entry name" value="Winged helix-like DNA-binding domain superfamily/Winged helix DNA-binding domain"/>
    <property type="match status" value="1"/>
</dbReference>
<dbReference type="Gene3D" id="6.10.250.690">
    <property type="match status" value="1"/>
</dbReference>
<feature type="DNA-binding region" description="OmpR/PhoB-type" evidence="3">
    <location>
        <begin position="133"/>
        <end position="234"/>
    </location>
</feature>
<accession>A0ABY0ISW7</accession>
<keyword evidence="2" id="KW-0597">Phosphoprotein</keyword>
<dbReference type="CDD" id="cd17574">
    <property type="entry name" value="REC_OmpR"/>
    <property type="match status" value="1"/>
</dbReference>
<evidence type="ECO:0000259" key="5">
    <source>
        <dbReference type="PROSITE" id="PS51755"/>
    </source>
</evidence>
<dbReference type="InterPro" id="IPR039420">
    <property type="entry name" value="WalR-like"/>
</dbReference>
<dbReference type="InterPro" id="IPR016032">
    <property type="entry name" value="Sig_transdc_resp-reg_C-effctor"/>
</dbReference>
<reference evidence="6 7" key="1">
    <citation type="submission" date="2019-02" db="EMBL/GenBank/DDBJ databases">
        <title>Genomic Encyclopedia of Type Strains, Phase IV (KMG-IV): sequencing the most valuable type-strain genomes for metagenomic binning, comparative biology and taxonomic classification.</title>
        <authorList>
            <person name="Goeker M."/>
        </authorList>
    </citation>
    <scope>NUCLEOTIDE SEQUENCE [LARGE SCALE GENOMIC DNA]</scope>
    <source>
        <strain evidence="6 7">DSM 21223</strain>
    </source>
</reference>
<dbReference type="EMBL" id="SHKM01000001">
    <property type="protein sequence ID" value="RZT90379.1"/>
    <property type="molecule type" value="Genomic_DNA"/>
</dbReference>
<dbReference type="PROSITE" id="PS50110">
    <property type="entry name" value="RESPONSE_REGULATORY"/>
    <property type="match status" value="1"/>
</dbReference>
<dbReference type="SMART" id="SM00448">
    <property type="entry name" value="REC"/>
    <property type="match status" value="1"/>
</dbReference>
<protein>
    <submittedName>
        <fullName evidence="6">Winged helix family two component transcriptional regulator</fullName>
    </submittedName>
</protein>
<gene>
    <name evidence="6" type="ORF">EV678_1193</name>
</gene>
<dbReference type="Gene3D" id="3.40.50.2300">
    <property type="match status" value="1"/>
</dbReference>